<evidence type="ECO:0000259" key="14">
    <source>
        <dbReference type="Pfam" id="PF17900"/>
    </source>
</evidence>
<evidence type="ECO:0000256" key="6">
    <source>
        <dbReference type="ARBA" id="ARBA00022801"/>
    </source>
</evidence>
<dbReference type="Gene3D" id="2.60.40.1910">
    <property type="match status" value="1"/>
</dbReference>
<dbReference type="InterPro" id="IPR042097">
    <property type="entry name" value="Aminopeptidase_N-like_N_sf"/>
</dbReference>
<evidence type="ECO:0000256" key="10">
    <source>
        <dbReference type="RuleBase" id="RU364040"/>
    </source>
</evidence>
<dbReference type="InterPro" id="IPR045357">
    <property type="entry name" value="Aminopeptidase_N-like_N"/>
</dbReference>
<keyword evidence="8 10" id="KW-0482">Metalloprotease</keyword>
<dbReference type="PRINTS" id="PR00756">
    <property type="entry name" value="ALADIPTASE"/>
</dbReference>
<keyword evidence="5 10" id="KW-0479">Metal-binding</keyword>
<keyword evidence="4 10" id="KW-0645">Protease</keyword>
<feature type="domain" description="Aminopeptidase N-like N-terminal" evidence="14">
    <location>
        <begin position="46"/>
        <end position="219"/>
    </location>
</feature>
<dbReference type="InterPro" id="IPR024571">
    <property type="entry name" value="ERAP1-like_C_dom"/>
</dbReference>
<keyword evidence="3" id="KW-0336">GPI-anchor</keyword>
<protein>
    <recommendedName>
        <fullName evidence="10">Aminopeptidase</fullName>
        <ecNumber evidence="10">3.4.11.-</ecNumber>
    </recommendedName>
</protein>
<dbReference type="PANTHER" id="PTHR11533:SF21">
    <property type="entry name" value="AMINOPEPTIDASE"/>
    <property type="match status" value="1"/>
</dbReference>
<dbReference type="SUPFAM" id="SSF63737">
    <property type="entry name" value="Leukotriene A4 hydrolase N-terminal domain"/>
    <property type="match status" value="1"/>
</dbReference>
<keyword evidence="10 15" id="KW-0031">Aminopeptidase</keyword>
<comment type="subcellular location">
    <subcellularLocation>
        <location evidence="1">Cell membrane</location>
        <topology evidence="1">Lipid-anchor</topology>
        <topology evidence="1">GPI-anchor</topology>
    </subcellularLocation>
</comment>
<evidence type="ECO:0000259" key="13">
    <source>
        <dbReference type="Pfam" id="PF11838"/>
    </source>
</evidence>
<feature type="chain" id="PRO_5047204046" description="Aminopeptidase" evidence="11">
    <location>
        <begin position="20"/>
        <end position="881"/>
    </location>
</feature>
<accession>A0ABN7AW81</accession>
<dbReference type="InterPro" id="IPR027268">
    <property type="entry name" value="Peptidase_M4/M1_CTD_sf"/>
</dbReference>
<evidence type="ECO:0000256" key="5">
    <source>
        <dbReference type="ARBA" id="ARBA00022723"/>
    </source>
</evidence>
<name>A0ABN7AW81_9HEMI</name>
<evidence type="ECO:0000256" key="8">
    <source>
        <dbReference type="ARBA" id="ARBA00023049"/>
    </source>
</evidence>
<dbReference type="Gene3D" id="1.25.50.20">
    <property type="match status" value="1"/>
</dbReference>
<dbReference type="Pfam" id="PF01433">
    <property type="entry name" value="Peptidase_M1"/>
    <property type="match status" value="1"/>
</dbReference>
<dbReference type="InterPro" id="IPR034016">
    <property type="entry name" value="M1_APN-typ"/>
</dbReference>
<keyword evidence="16" id="KW-1185">Reference proteome</keyword>
<evidence type="ECO:0000256" key="3">
    <source>
        <dbReference type="ARBA" id="ARBA00022622"/>
    </source>
</evidence>
<dbReference type="Gene3D" id="2.60.40.1730">
    <property type="entry name" value="tricorn interacting facor f3 domain"/>
    <property type="match status" value="1"/>
</dbReference>
<sequence>MALLRYLSLILLWPGLSSARNNKSQIDRFFVRPRCLGESFEPTWSPVHYNLRLDLNPEERMFRGEILIRGKMLSTASLVQLHSVNLTLNSVSLDGDEMSFDVNDDDGIVSIKSPMVFDVGKSLEITIKYEGIFHEDSGIMLKNISSGRSIIFTYLEPIYARKVFPCLDQPEYKATYGLSIRNPGKGLTVLSNMPQIVDPSIPEPKYIKFRRSPLMSTYLLSFVICDYVPIEGDGKVTIWAPEEKVDGVRWAAEAAPGLLKILENYVGIEFTLPKLDMFVAPKLGSIGGMENWGLVMLDETTFFLQQNKSKASEKVTALASLTHELAHSWFGNLVTVRNWCYTWVQEGIATYLHGRIGEQAFPWTDMVQNVKNLGRYVMDDEFYFGTQPLRLRKDIHPNDWAPFNLVAYYKGAFVLYMVESIVSPAVIRNALQSFVKNNAYSNVTDVDFWEEVDKAATDSGVKLPKSIKVLMKPWTIYEGHPVVTIFRDRSTGKLTAKQKIFKLSGKKKTFWWIPLSYTTSRNPKMGDTSPKLWMPPKNVVFDMNMTLGDDEWVIVNLKNSGYYRVNYDDRTWQLLAEQLESDHRIFDPVTRAVMIDDAFKLAMGGFTKYEVPLKLVKYLSNENDTYAWKTASANLDAVLAKMGTEEHRKPFKKYVQSLMDKIITDVIIEKFADRYSGLQSIDAIFDLATSVDHPKIYNFSIEIAQQVMMGRIVDSQISPDIRTALWCAAIRKGPNSIFHHRLNSYKAETDPVVKAEILNKQLICSINNTMDLLNEILETNTKNELLYALEDFIENHWDSECKTILAFIENNQEQIFANQTQDAIRDLGAYVAFAPAECIEDTKRILNVDATRGNTGGKWRKLYSKQILDWLAGNEALLSAG</sequence>
<feature type="domain" description="Peptidase M1 membrane alanine aminopeptidase" evidence="12">
    <location>
        <begin position="250"/>
        <end position="474"/>
    </location>
</feature>
<feature type="domain" description="ERAP1-like C-terminal" evidence="13">
    <location>
        <begin position="552"/>
        <end position="816"/>
    </location>
</feature>
<feature type="signal peptide" evidence="11">
    <location>
        <begin position="1"/>
        <end position="19"/>
    </location>
</feature>
<evidence type="ECO:0000313" key="15">
    <source>
        <dbReference type="EMBL" id="BES95642.1"/>
    </source>
</evidence>
<comment type="cofactor">
    <cofactor evidence="10">
        <name>Zn(2+)</name>
        <dbReference type="ChEBI" id="CHEBI:29105"/>
    </cofactor>
    <text evidence="10">Binds 1 zinc ion per subunit.</text>
</comment>
<keyword evidence="6 10" id="KW-0378">Hydrolase</keyword>
<dbReference type="CDD" id="cd09601">
    <property type="entry name" value="M1_APN-Q_like"/>
    <property type="match status" value="1"/>
</dbReference>
<evidence type="ECO:0000256" key="9">
    <source>
        <dbReference type="ARBA" id="ARBA00023288"/>
    </source>
</evidence>
<keyword evidence="3" id="KW-0325">Glycoprotein</keyword>
<evidence type="ECO:0000256" key="1">
    <source>
        <dbReference type="ARBA" id="ARBA00004609"/>
    </source>
</evidence>
<comment type="similarity">
    <text evidence="2 10">Belongs to the peptidase M1 family.</text>
</comment>
<dbReference type="GO" id="GO:0004177">
    <property type="term" value="F:aminopeptidase activity"/>
    <property type="evidence" value="ECO:0007669"/>
    <property type="project" value="UniProtKB-KW"/>
</dbReference>
<reference evidence="15 16" key="1">
    <citation type="submission" date="2023-09" db="EMBL/GenBank/DDBJ databases">
        <title>Nesidiocoris tenuis whole genome shotgun sequence.</title>
        <authorList>
            <person name="Shibata T."/>
            <person name="Shimoda M."/>
            <person name="Kobayashi T."/>
            <person name="Uehara T."/>
        </authorList>
    </citation>
    <scope>NUCLEOTIDE SEQUENCE [LARGE SCALE GENOMIC DNA]</scope>
    <source>
        <strain evidence="15 16">Japan</strain>
    </source>
</reference>
<dbReference type="InterPro" id="IPR001930">
    <property type="entry name" value="Peptidase_M1"/>
</dbReference>
<evidence type="ECO:0000256" key="11">
    <source>
        <dbReference type="SAM" id="SignalP"/>
    </source>
</evidence>
<evidence type="ECO:0000256" key="4">
    <source>
        <dbReference type="ARBA" id="ARBA00022670"/>
    </source>
</evidence>
<keyword evidence="11" id="KW-0732">Signal</keyword>
<dbReference type="EMBL" id="AP028914">
    <property type="protein sequence ID" value="BES95642.1"/>
    <property type="molecule type" value="Genomic_DNA"/>
</dbReference>
<gene>
    <name evidence="15" type="ORF">NTJ_08451</name>
</gene>
<dbReference type="InterPro" id="IPR014782">
    <property type="entry name" value="Peptidase_M1_dom"/>
</dbReference>
<dbReference type="Gene3D" id="1.10.390.10">
    <property type="entry name" value="Neutral Protease Domain 2"/>
    <property type="match status" value="1"/>
</dbReference>
<dbReference type="InterPro" id="IPR050344">
    <property type="entry name" value="Peptidase_M1_aminopeptidases"/>
</dbReference>
<dbReference type="EC" id="3.4.11.-" evidence="10"/>
<dbReference type="Proteomes" id="UP001307889">
    <property type="component" value="Chromosome 6"/>
</dbReference>
<dbReference type="SUPFAM" id="SSF55486">
    <property type="entry name" value="Metalloproteases ('zincins'), catalytic domain"/>
    <property type="match status" value="1"/>
</dbReference>
<organism evidence="15 16">
    <name type="scientific">Nesidiocoris tenuis</name>
    <dbReference type="NCBI Taxonomy" id="355587"/>
    <lineage>
        <taxon>Eukaryota</taxon>
        <taxon>Metazoa</taxon>
        <taxon>Ecdysozoa</taxon>
        <taxon>Arthropoda</taxon>
        <taxon>Hexapoda</taxon>
        <taxon>Insecta</taxon>
        <taxon>Pterygota</taxon>
        <taxon>Neoptera</taxon>
        <taxon>Paraneoptera</taxon>
        <taxon>Hemiptera</taxon>
        <taxon>Heteroptera</taxon>
        <taxon>Panheteroptera</taxon>
        <taxon>Cimicomorpha</taxon>
        <taxon>Miridae</taxon>
        <taxon>Dicyphina</taxon>
        <taxon>Nesidiocoris</taxon>
    </lineage>
</organism>
<evidence type="ECO:0000259" key="12">
    <source>
        <dbReference type="Pfam" id="PF01433"/>
    </source>
</evidence>
<dbReference type="Pfam" id="PF17900">
    <property type="entry name" value="Peptidase_M1_N"/>
    <property type="match status" value="1"/>
</dbReference>
<keyword evidence="7 10" id="KW-0862">Zinc</keyword>
<keyword evidence="3" id="KW-0472">Membrane</keyword>
<proteinExistence type="inferred from homology"/>
<evidence type="ECO:0000256" key="2">
    <source>
        <dbReference type="ARBA" id="ARBA00010136"/>
    </source>
</evidence>
<evidence type="ECO:0000256" key="7">
    <source>
        <dbReference type="ARBA" id="ARBA00022833"/>
    </source>
</evidence>
<keyword evidence="9" id="KW-0449">Lipoprotein</keyword>
<dbReference type="Pfam" id="PF11838">
    <property type="entry name" value="ERAP1_C"/>
    <property type="match status" value="1"/>
</dbReference>
<dbReference type="PANTHER" id="PTHR11533">
    <property type="entry name" value="PROTEASE M1 ZINC METALLOPROTEASE"/>
    <property type="match status" value="1"/>
</dbReference>
<evidence type="ECO:0000313" key="16">
    <source>
        <dbReference type="Proteomes" id="UP001307889"/>
    </source>
</evidence>